<sequence length="100" mass="11244">MKRVGLMHRAAPDIYSLMHSICQCHSMLTILQIFRVVVTSVIVATYYAPRQYVPVARIEKLPNNEAVVTTRLNEYHRASTTGLAITVIQQPASSSTKEEK</sequence>
<dbReference type="GeneID" id="89988765"/>
<reference evidence="1 2" key="1">
    <citation type="submission" date="2024-01" db="EMBL/GenBank/DDBJ databases">
        <title>Comparative genomics of Cryptococcus and Kwoniella reveals pathogenesis evolution and contrasting modes of karyotype evolution via chromosome fusion or intercentromeric recombination.</title>
        <authorList>
            <person name="Coelho M.A."/>
            <person name="David-Palma M."/>
            <person name="Shea T."/>
            <person name="Bowers K."/>
            <person name="McGinley-Smith S."/>
            <person name="Mohammad A.W."/>
            <person name="Gnirke A."/>
            <person name="Yurkov A.M."/>
            <person name="Nowrousian M."/>
            <person name="Sun S."/>
            <person name="Cuomo C.A."/>
            <person name="Heitman J."/>
        </authorList>
    </citation>
    <scope>NUCLEOTIDE SEQUENCE [LARGE SCALE GENOMIC DNA]</scope>
    <source>
        <strain evidence="1 2">7685027</strain>
    </source>
</reference>
<dbReference type="EMBL" id="CP143808">
    <property type="protein sequence ID" value="WVO20692.1"/>
    <property type="molecule type" value="Genomic_DNA"/>
</dbReference>
<gene>
    <name evidence="1" type="ORF">IAS62_001991</name>
</gene>
<keyword evidence="2" id="KW-1185">Reference proteome</keyword>
<organism evidence="1 2">
    <name type="scientific">Cryptococcus decagattii</name>
    <dbReference type="NCBI Taxonomy" id="1859122"/>
    <lineage>
        <taxon>Eukaryota</taxon>
        <taxon>Fungi</taxon>
        <taxon>Dikarya</taxon>
        <taxon>Basidiomycota</taxon>
        <taxon>Agaricomycotina</taxon>
        <taxon>Tremellomycetes</taxon>
        <taxon>Tremellales</taxon>
        <taxon>Cryptococcaceae</taxon>
        <taxon>Cryptococcus</taxon>
        <taxon>Cryptococcus gattii species complex</taxon>
    </lineage>
</organism>
<accession>A0ABZ2AQB7</accession>
<dbReference type="RefSeq" id="XP_064719931.1">
    <property type="nucleotide sequence ID" value="XM_064863859.1"/>
</dbReference>
<dbReference type="Proteomes" id="UP001432216">
    <property type="component" value="Chromosome 3"/>
</dbReference>
<evidence type="ECO:0000313" key="1">
    <source>
        <dbReference type="EMBL" id="WVO20692.1"/>
    </source>
</evidence>
<name>A0ABZ2AQB7_9TREE</name>
<evidence type="ECO:0000313" key="2">
    <source>
        <dbReference type="Proteomes" id="UP001432216"/>
    </source>
</evidence>
<protein>
    <submittedName>
        <fullName evidence="1">Uncharacterized protein</fullName>
    </submittedName>
</protein>
<proteinExistence type="predicted"/>